<comment type="similarity">
    <text evidence="2">Belongs to the bacterial solute-binding protein 2 family.</text>
</comment>
<proteinExistence type="inferred from homology"/>
<dbReference type="GO" id="GO:0030313">
    <property type="term" value="C:cell envelope"/>
    <property type="evidence" value="ECO:0007669"/>
    <property type="project" value="UniProtKB-SubCell"/>
</dbReference>
<evidence type="ECO:0000256" key="1">
    <source>
        <dbReference type="ARBA" id="ARBA00004196"/>
    </source>
</evidence>
<dbReference type="InterPro" id="IPR025997">
    <property type="entry name" value="SBP_2_dom"/>
</dbReference>
<name>A0A8J3QVG9_9ACTN</name>
<comment type="caution">
    <text evidence="6">The sequence shown here is derived from an EMBL/GenBank/DDBJ whole genome shotgun (WGS) entry which is preliminary data.</text>
</comment>
<dbReference type="EMBL" id="BONZ01000035">
    <property type="protein sequence ID" value="GIH15546.1"/>
    <property type="molecule type" value="Genomic_DNA"/>
</dbReference>
<evidence type="ECO:0000256" key="3">
    <source>
        <dbReference type="ARBA" id="ARBA00022729"/>
    </source>
</evidence>
<dbReference type="Pfam" id="PF13407">
    <property type="entry name" value="Peripla_BP_4"/>
    <property type="match status" value="1"/>
</dbReference>
<comment type="subcellular location">
    <subcellularLocation>
        <location evidence="1">Cell envelope</location>
    </subcellularLocation>
</comment>
<sequence>MNPFTNGPSRRSILFGGAAVGAGALLAGCTSNADNSTKNDTGQTKVTGGDNAALGKTVTIGFSAPAADHGWIRAITDNAKKQAALYKDVKFSQVDAGADAPAQIAALQTLIQQKPDVIVLLPQDGAQLTATGKAAMEAGIQVVNLDREFSDAGAARLLIKGDNYGMGLAAGQYIGAKLKGHANPVVAEIAGIDNLPLTQDRSRGFRDGLAQYGLKVTNRVAAQFTVQSGQDVTANLLQAAQRIDAIWNHDDDQGVGVLAAIKQAGRKEFFMVGGAGSLDAMEHIKSGDSPLEATVTYPPTMASSAVSLARLIGQGKGMSDLVELQVPKQIVLTSETITKSNVDKYLPLGFRS</sequence>
<accession>A0A8J3QVG9</accession>
<dbReference type="InterPro" id="IPR006311">
    <property type="entry name" value="TAT_signal"/>
</dbReference>
<feature type="domain" description="Periplasmic binding protein" evidence="5">
    <location>
        <begin position="60"/>
        <end position="316"/>
    </location>
</feature>
<evidence type="ECO:0000259" key="5">
    <source>
        <dbReference type="Pfam" id="PF13407"/>
    </source>
</evidence>
<dbReference type="SUPFAM" id="SSF53822">
    <property type="entry name" value="Periplasmic binding protein-like I"/>
    <property type="match status" value="1"/>
</dbReference>
<feature type="signal peptide" evidence="4">
    <location>
        <begin position="1"/>
        <end position="33"/>
    </location>
</feature>
<dbReference type="Proteomes" id="UP000642748">
    <property type="component" value="Unassembled WGS sequence"/>
</dbReference>
<dbReference type="PANTHER" id="PTHR46847:SF1">
    <property type="entry name" value="D-ALLOSE-BINDING PERIPLASMIC PROTEIN-RELATED"/>
    <property type="match status" value="1"/>
</dbReference>
<dbReference type="PANTHER" id="PTHR46847">
    <property type="entry name" value="D-ALLOSE-BINDING PERIPLASMIC PROTEIN-RELATED"/>
    <property type="match status" value="1"/>
</dbReference>
<dbReference type="Gene3D" id="3.40.50.2300">
    <property type="match status" value="2"/>
</dbReference>
<gene>
    <name evidence="6" type="ORF">Raf01_37180</name>
</gene>
<feature type="chain" id="PRO_5035168183" evidence="4">
    <location>
        <begin position="34"/>
        <end position="352"/>
    </location>
</feature>
<dbReference type="GO" id="GO:0030246">
    <property type="term" value="F:carbohydrate binding"/>
    <property type="evidence" value="ECO:0007669"/>
    <property type="project" value="UniProtKB-ARBA"/>
</dbReference>
<keyword evidence="7" id="KW-1185">Reference proteome</keyword>
<evidence type="ECO:0000313" key="7">
    <source>
        <dbReference type="Proteomes" id="UP000642748"/>
    </source>
</evidence>
<dbReference type="AlphaFoldDB" id="A0A8J3QVG9"/>
<evidence type="ECO:0000313" key="6">
    <source>
        <dbReference type="EMBL" id="GIH15546.1"/>
    </source>
</evidence>
<protein>
    <submittedName>
        <fullName evidence="6">Sugar ABC transporter substrate-binding protein</fullName>
    </submittedName>
</protein>
<dbReference type="RefSeq" id="WP_203919178.1">
    <property type="nucleotide sequence ID" value="NZ_BONZ01000035.1"/>
</dbReference>
<dbReference type="PROSITE" id="PS51318">
    <property type="entry name" value="TAT"/>
    <property type="match status" value="1"/>
</dbReference>
<keyword evidence="3 4" id="KW-0732">Signal</keyword>
<evidence type="ECO:0000256" key="4">
    <source>
        <dbReference type="SAM" id="SignalP"/>
    </source>
</evidence>
<reference evidence="6" key="1">
    <citation type="submission" date="2021-01" db="EMBL/GenBank/DDBJ databases">
        <title>Whole genome shotgun sequence of Rugosimonospora africana NBRC 104875.</title>
        <authorList>
            <person name="Komaki H."/>
            <person name="Tamura T."/>
        </authorList>
    </citation>
    <scope>NUCLEOTIDE SEQUENCE</scope>
    <source>
        <strain evidence="6">NBRC 104875</strain>
    </source>
</reference>
<organism evidence="6 7">
    <name type="scientific">Rugosimonospora africana</name>
    <dbReference type="NCBI Taxonomy" id="556532"/>
    <lineage>
        <taxon>Bacteria</taxon>
        <taxon>Bacillati</taxon>
        <taxon>Actinomycetota</taxon>
        <taxon>Actinomycetes</taxon>
        <taxon>Micromonosporales</taxon>
        <taxon>Micromonosporaceae</taxon>
        <taxon>Rugosimonospora</taxon>
    </lineage>
</organism>
<dbReference type="InterPro" id="IPR028082">
    <property type="entry name" value="Peripla_BP_I"/>
</dbReference>
<evidence type="ECO:0000256" key="2">
    <source>
        <dbReference type="ARBA" id="ARBA00007639"/>
    </source>
</evidence>